<dbReference type="AlphaFoldDB" id="C4XJN2"/>
<dbReference type="Proteomes" id="UP000009071">
    <property type="component" value="Chromosome"/>
</dbReference>
<proteinExistence type="predicted"/>
<sequence length="75" mass="7797">MTRRLGGGTRCACLDLAARGACALSVLPSGTRLVGAAFPCRSCKTDSLTGTTRLMASCTTTNTTCVLRHGHITRP</sequence>
<reference evidence="1 2" key="1">
    <citation type="journal article" date="2009" name="Genome Res.">
        <title>Whole genome sequence of Desulfovibrio magneticus strain RS-1 revealed common gene clusters in magnetotactic bacteria.</title>
        <authorList>
            <person name="Nakazawa H."/>
            <person name="Arakaki A."/>
            <person name="Narita-Yamada S."/>
            <person name="Yashiro I."/>
            <person name="Jinno K."/>
            <person name="Aoki N."/>
            <person name="Tsuruyama A."/>
            <person name="Okamura Y."/>
            <person name="Tanikawa S."/>
            <person name="Fujita N."/>
            <person name="Takeyama H."/>
            <person name="Matsunaga T."/>
        </authorList>
    </citation>
    <scope>NUCLEOTIDE SEQUENCE [LARGE SCALE GENOMIC DNA]</scope>
    <source>
        <strain evidence="2">ATCC 700980 / DSM 13731 / RS-1</strain>
    </source>
</reference>
<organism evidence="1 2">
    <name type="scientific">Solidesulfovibrio magneticus (strain ATCC 700980 / DSM 13731 / RS-1)</name>
    <name type="common">Desulfovibrio magneticus</name>
    <dbReference type="NCBI Taxonomy" id="573370"/>
    <lineage>
        <taxon>Bacteria</taxon>
        <taxon>Pseudomonadati</taxon>
        <taxon>Thermodesulfobacteriota</taxon>
        <taxon>Desulfovibrionia</taxon>
        <taxon>Desulfovibrionales</taxon>
        <taxon>Desulfovibrionaceae</taxon>
        <taxon>Solidesulfovibrio</taxon>
    </lineage>
</organism>
<evidence type="ECO:0000313" key="2">
    <source>
        <dbReference type="Proteomes" id="UP000009071"/>
    </source>
</evidence>
<dbReference type="STRING" id="573370.DMR_32880"/>
<dbReference type="EMBL" id="AP010904">
    <property type="protein sequence ID" value="BAH76779.1"/>
    <property type="molecule type" value="Genomic_DNA"/>
</dbReference>
<dbReference type="HOGENOM" id="CLU_2665148_0_0_7"/>
<dbReference type="KEGG" id="dma:DMR_32880"/>
<name>C4XJN2_SOLM1</name>
<protein>
    <submittedName>
        <fullName evidence="1">Uncharacterized protein</fullName>
    </submittedName>
</protein>
<gene>
    <name evidence="1" type="ordered locus">DMR_32880</name>
</gene>
<keyword evidence="2" id="KW-1185">Reference proteome</keyword>
<evidence type="ECO:0000313" key="1">
    <source>
        <dbReference type="EMBL" id="BAH76779.1"/>
    </source>
</evidence>
<accession>C4XJN2</accession>